<dbReference type="Gene3D" id="3.40.390.10">
    <property type="entry name" value="Collagenase (Catalytic Domain)"/>
    <property type="match status" value="1"/>
</dbReference>
<proteinExistence type="predicted"/>
<reference evidence="1 2" key="1">
    <citation type="submission" date="2020-05" db="EMBL/GenBank/DDBJ databases">
        <title>Description of Pedobacter foliorum sp. nov.</title>
        <authorList>
            <person name="Qi S."/>
            <person name="Carlier A."/>
            <person name="Cnockaert M."/>
            <person name="Vandamme P."/>
        </authorList>
    </citation>
    <scope>NUCLEOTIDE SEQUENCE [LARGE SCALE GENOMIC DNA]</scope>
    <source>
        <strain evidence="1 2">LMG 31300</strain>
    </source>
</reference>
<dbReference type="EMBL" id="JABMKV010000002">
    <property type="protein sequence ID" value="NQX31893.1"/>
    <property type="molecule type" value="Genomic_DNA"/>
</dbReference>
<name>A0ABX2DCS4_9SPHI</name>
<dbReference type="InterPro" id="IPR024079">
    <property type="entry name" value="MetalloPept_cat_dom_sf"/>
</dbReference>
<dbReference type="Proteomes" id="UP000762110">
    <property type="component" value="Unassembled WGS sequence"/>
</dbReference>
<evidence type="ECO:0000313" key="1">
    <source>
        <dbReference type="EMBL" id="NQX31893.1"/>
    </source>
</evidence>
<evidence type="ECO:0000313" key="2">
    <source>
        <dbReference type="Proteomes" id="UP000762110"/>
    </source>
</evidence>
<gene>
    <name evidence="1" type="ORF">HQN85_09155</name>
</gene>
<keyword evidence="2" id="KW-1185">Reference proteome</keyword>
<comment type="caution">
    <text evidence="1">The sequence shown here is derived from an EMBL/GenBank/DDBJ whole genome shotgun (WGS) entry which is preliminary data.</text>
</comment>
<sequence length="518" mass="57488">MEKLFKLFIKKINYLLIFGLSSLLLLVNSCKKEEKPESLLSSAKKWYMGSNAKETSVLKSNKGIILKVEQVIQWDEARAHKLDDGTEIVSVPMSIKMAQGNAQGSYMLLISRAGESFKSQIAYNEKGNYFKAGFSTAEIGQLYKSLNKISLNGKSLSVNRNGELMSDEGGGGMSDEPQCTYWYLVETFWYSDGTIAYTTETYLYKTCSSTNGDGTGNGSGTGVVDCAGVVNGTAYRSTDCKTCMGGTTGITECPPAIETKQDSLQKYYPCMVKEVLNKLLANSSYGKLIQPFQSVYVPGIGNVNFKGLPELTFGFSSQTWGPNNKYSLGETEYINTSWNSTINFNTFAMANASQLFLQVTAIHELGHAYTHYYIKNGQYNIAPPIGEGLTWSMGIINYGALLDGEMQMGNFIDHSILLNNYFEKTVEILKSINGNAYTDNEYRMAALYGMDNAGDRPNDPLLTNYNGIDLFNIYKNTLQQTYNNILTKYNITSVELNTFNRNNLINTPIANRLPNNCP</sequence>
<organism evidence="1 2">
    <name type="scientific">Pedobacter boryungensis</name>
    <dbReference type="NCBI Taxonomy" id="869962"/>
    <lineage>
        <taxon>Bacteria</taxon>
        <taxon>Pseudomonadati</taxon>
        <taxon>Bacteroidota</taxon>
        <taxon>Sphingobacteriia</taxon>
        <taxon>Sphingobacteriales</taxon>
        <taxon>Sphingobacteriaceae</taxon>
        <taxon>Pedobacter</taxon>
    </lineage>
</organism>
<dbReference type="RefSeq" id="WP_173271453.1">
    <property type="nucleotide sequence ID" value="NZ_JABMKV010000002.1"/>
</dbReference>
<accession>A0ABX2DCS4</accession>
<protein>
    <submittedName>
        <fullName evidence="1">Uncharacterized protein</fullName>
    </submittedName>
</protein>